<feature type="transmembrane region" description="Helical" evidence="2">
    <location>
        <begin position="15"/>
        <end position="34"/>
    </location>
</feature>
<feature type="region of interest" description="Disordered" evidence="1">
    <location>
        <begin position="42"/>
        <end position="84"/>
    </location>
</feature>
<dbReference type="EMBL" id="JBHUFL010000002">
    <property type="protein sequence ID" value="MFD1834940.1"/>
    <property type="molecule type" value="Genomic_DNA"/>
</dbReference>
<evidence type="ECO:0000256" key="2">
    <source>
        <dbReference type="SAM" id="Phobius"/>
    </source>
</evidence>
<evidence type="ECO:0008006" key="5">
    <source>
        <dbReference type="Google" id="ProtNLM"/>
    </source>
</evidence>
<evidence type="ECO:0000256" key="1">
    <source>
        <dbReference type="SAM" id="MobiDB-lite"/>
    </source>
</evidence>
<name>A0ABW4PYT2_9MICO</name>
<evidence type="ECO:0000313" key="3">
    <source>
        <dbReference type="EMBL" id="MFD1834940.1"/>
    </source>
</evidence>
<organism evidence="3 4">
    <name type="scientific">Brachybacterium rhamnosum</name>
    <dbReference type="NCBI Taxonomy" id="173361"/>
    <lineage>
        <taxon>Bacteria</taxon>
        <taxon>Bacillati</taxon>
        <taxon>Actinomycetota</taxon>
        <taxon>Actinomycetes</taxon>
        <taxon>Micrococcales</taxon>
        <taxon>Dermabacteraceae</taxon>
        <taxon>Brachybacterium</taxon>
    </lineage>
</organism>
<keyword evidence="2" id="KW-0812">Transmembrane</keyword>
<comment type="caution">
    <text evidence="3">The sequence shown here is derived from an EMBL/GenBank/DDBJ whole genome shotgun (WGS) entry which is preliminary data.</text>
</comment>
<sequence>MPEVESRRHIRRSRWVAAAAALLVVLLVVLVLVLDGRLFSNGGSGEPTAGATSSPGGDPSDAGGGPSDGGSSASDGGGTDAAGTVPFSAVEKMSMRFPSEKRTQSRSFNVEAGETYLLRFDVSTEKPADSPGNGFMLGVRLECTDEQGKQVATTGGTQNLLTGDPVTLTNQVVLAPRASGVYRCSLLANAPDAALAAKGTAFALDVTWKVTEPVGVALPAQASTQLPAVIPTGATRQIFSQDVPVASLTQRRLDVLASLYLTSCTGPGGSTEGGTQWCTQEVIDQTGSHYRFEVRYDVIGSDGNVCGTIDSGRREEYLDTYRHHQLYHVEKSVTVPADLCGDTIRTSVNLLNRGPAGLLVHGENTSMVTMETRPVG</sequence>
<reference evidence="4" key="1">
    <citation type="journal article" date="2019" name="Int. J. Syst. Evol. Microbiol.">
        <title>The Global Catalogue of Microorganisms (GCM) 10K type strain sequencing project: providing services to taxonomists for standard genome sequencing and annotation.</title>
        <authorList>
            <consortium name="The Broad Institute Genomics Platform"/>
            <consortium name="The Broad Institute Genome Sequencing Center for Infectious Disease"/>
            <person name="Wu L."/>
            <person name="Ma J."/>
        </authorList>
    </citation>
    <scope>NUCLEOTIDE SEQUENCE [LARGE SCALE GENOMIC DNA]</scope>
    <source>
        <strain evidence="4">JCM 11650</strain>
    </source>
</reference>
<keyword evidence="2" id="KW-1133">Transmembrane helix</keyword>
<proteinExistence type="predicted"/>
<dbReference type="Proteomes" id="UP001597280">
    <property type="component" value="Unassembled WGS sequence"/>
</dbReference>
<dbReference type="RefSeq" id="WP_343904161.1">
    <property type="nucleotide sequence ID" value="NZ_BAAAIS010000002.1"/>
</dbReference>
<gene>
    <name evidence="3" type="ORF">ACFSDA_07600</name>
</gene>
<feature type="compositionally biased region" description="Low complexity" evidence="1">
    <location>
        <begin position="52"/>
        <end position="61"/>
    </location>
</feature>
<evidence type="ECO:0000313" key="4">
    <source>
        <dbReference type="Proteomes" id="UP001597280"/>
    </source>
</evidence>
<accession>A0ABW4PYT2</accession>
<keyword evidence="2" id="KW-0472">Membrane</keyword>
<protein>
    <recommendedName>
        <fullName evidence="5">Ig-like domain-containing protein</fullName>
    </recommendedName>
</protein>
<keyword evidence="4" id="KW-1185">Reference proteome</keyword>